<name>A0A4V3FST9_9PSEU</name>
<dbReference type="EMBL" id="SOCP01000008">
    <property type="protein sequence ID" value="TDV48691.1"/>
    <property type="molecule type" value="Genomic_DNA"/>
</dbReference>
<gene>
    <name evidence="1" type="ORF">CLV71_10851</name>
</gene>
<sequence length="619" mass="66067">MNVIECADQDDVERRSRSWSAGEEFPLLAGVAVNRYRDVLAAHGVREWPRAREWSAEGVVVSVGGGAARAAGRLLGSATHRPHEHVAAGALAEHVRRHAAVPVAVVGLVDDLAEARDWPGAWAGRVGVVTARDTGSLLCLVYRTLTVDAFEPGRDLLVTHHSMADAGQADATALDELDELRHGSIRTLVLRTHGRECAASLPDGVLCGRSDHLGAPLPVLADGRRGPSCLRGGGCFRPDLEPHQRLPVADLDARLVFAQSCSAVAVGNAVFPGAVGLGLGFLSGSGVAVLGALGRHTAHVSLRHEFEAAMSEGIPLGDVLHRLNVRGHRLWGELAAFGLLGDPALVLAGPAPPRAPSAAPVADSPVLRALRHWNSTVLPRLERLRWFDLDTTAVAALRDRVRNLTGQHDTVSETVLEETAVAFAQAQEELLGELTRKVHDSWWQFQGGLMSALRLTSSEPCACPHCGPGRATEVRLTHLVDPDLVVRVVQCRRCGPVFQSTGDGPHLRPVEEAVWTGRAVPVDVSAVVANHGTEPVDCAVGFAFVAGDYHELPGPSRQRVWLAGGEARPIRWPVLVTSANVRPDEHEMAFLSLSDGVLTAMSGHLCLTEDSTTDARSDR</sequence>
<accession>A0A4V3FST9</accession>
<organism evidence="1 2">
    <name type="scientific">Actinophytocola oryzae</name>
    <dbReference type="NCBI Taxonomy" id="502181"/>
    <lineage>
        <taxon>Bacteria</taxon>
        <taxon>Bacillati</taxon>
        <taxon>Actinomycetota</taxon>
        <taxon>Actinomycetes</taxon>
        <taxon>Pseudonocardiales</taxon>
        <taxon>Pseudonocardiaceae</taxon>
    </lineage>
</organism>
<evidence type="ECO:0000313" key="2">
    <source>
        <dbReference type="Proteomes" id="UP000294927"/>
    </source>
</evidence>
<evidence type="ECO:0000313" key="1">
    <source>
        <dbReference type="EMBL" id="TDV48691.1"/>
    </source>
</evidence>
<dbReference type="Proteomes" id="UP000294927">
    <property type="component" value="Unassembled WGS sequence"/>
</dbReference>
<dbReference type="AlphaFoldDB" id="A0A4V3FST9"/>
<comment type="caution">
    <text evidence="1">The sequence shown here is derived from an EMBL/GenBank/DDBJ whole genome shotgun (WGS) entry which is preliminary data.</text>
</comment>
<protein>
    <submittedName>
        <fullName evidence="1">Uncharacterized protein</fullName>
    </submittedName>
</protein>
<dbReference type="OrthoDB" id="3676750at2"/>
<reference evidence="1 2" key="1">
    <citation type="submission" date="2019-03" db="EMBL/GenBank/DDBJ databases">
        <title>Genomic Encyclopedia of Archaeal and Bacterial Type Strains, Phase II (KMG-II): from individual species to whole genera.</title>
        <authorList>
            <person name="Goeker M."/>
        </authorList>
    </citation>
    <scope>NUCLEOTIDE SEQUENCE [LARGE SCALE GENOMIC DNA]</scope>
    <source>
        <strain evidence="1 2">DSM 45499</strain>
    </source>
</reference>
<proteinExistence type="predicted"/>
<dbReference type="RefSeq" id="WP_133904747.1">
    <property type="nucleotide sequence ID" value="NZ_SOCP01000008.1"/>
</dbReference>
<keyword evidence="2" id="KW-1185">Reference proteome</keyword>